<evidence type="ECO:0000259" key="2">
    <source>
        <dbReference type="Pfam" id="PF21864"/>
    </source>
</evidence>
<keyword evidence="1" id="KW-0809">Transit peptide</keyword>
<accession>A0A2G5ELT3</accession>
<gene>
    <name evidence="3" type="ORF">AQUCO_00700812v1</name>
</gene>
<dbReference type="GO" id="GO:0080156">
    <property type="term" value="P:mitochondrial mRNA modification"/>
    <property type="evidence" value="ECO:0007669"/>
    <property type="project" value="TreeGrafter"/>
</dbReference>
<dbReference type="EMBL" id="KZ305024">
    <property type="protein sequence ID" value="PIA56709.1"/>
    <property type="molecule type" value="Genomic_DNA"/>
</dbReference>
<proteinExistence type="predicted"/>
<reference evidence="3 4" key="1">
    <citation type="submission" date="2017-09" db="EMBL/GenBank/DDBJ databases">
        <title>WGS assembly of Aquilegia coerulea Goldsmith.</title>
        <authorList>
            <person name="Hodges S."/>
            <person name="Kramer E."/>
            <person name="Nordborg M."/>
            <person name="Tomkins J."/>
            <person name="Borevitz J."/>
            <person name="Derieg N."/>
            <person name="Yan J."/>
            <person name="Mihaltcheva S."/>
            <person name="Hayes R.D."/>
            <person name="Rokhsar D."/>
        </authorList>
    </citation>
    <scope>NUCLEOTIDE SEQUENCE [LARGE SCALE GENOMIC DNA]</scope>
    <source>
        <strain evidence="4">cv. Goldsmith</strain>
    </source>
</reference>
<dbReference type="Proteomes" id="UP000230069">
    <property type="component" value="Unassembled WGS sequence"/>
</dbReference>
<dbReference type="GO" id="GO:0016554">
    <property type="term" value="P:cytidine to uridine editing"/>
    <property type="evidence" value="ECO:0007669"/>
    <property type="project" value="InterPro"/>
</dbReference>
<dbReference type="STRING" id="218851.A0A2G5ELT3"/>
<feature type="domain" description="MORF/ORRM1/DAG-like MORF" evidence="2">
    <location>
        <begin position="144"/>
        <end position="230"/>
    </location>
</feature>
<dbReference type="EMBL" id="KZ305024">
    <property type="protein sequence ID" value="PIA56708.1"/>
    <property type="molecule type" value="Genomic_DNA"/>
</dbReference>
<organism evidence="3 4">
    <name type="scientific">Aquilegia coerulea</name>
    <name type="common">Rocky mountain columbine</name>
    <dbReference type="NCBI Taxonomy" id="218851"/>
    <lineage>
        <taxon>Eukaryota</taxon>
        <taxon>Viridiplantae</taxon>
        <taxon>Streptophyta</taxon>
        <taxon>Embryophyta</taxon>
        <taxon>Tracheophyta</taxon>
        <taxon>Spermatophyta</taxon>
        <taxon>Magnoliopsida</taxon>
        <taxon>Ranunculales</taxon>
        <taxon>Ranunculaceae</taxon>
        <taxon>Thalictroideae</taxon>
        <taxon>Aquilegia</taxon>
    </lineage>
</organism>
<dbReference type="AlphaFoldDB" id="A0A2G5ELT3"/>
<keyword evidence="4" id="KW-1185">Reference proteome</keyword>
<sequence length="236" mass="26085">MVATTAAARNFSCLRLSSSQSSSIGAIQHLSSFPTYLISRRPTSSLLSIITSKLTHVLFSSSYSSTSFPTLSVSIPLSIVSHQAVVIRGVVSTSPTSLKFSMLRHQSSAISHFSTSNPTRPNWTPPLRSVGFVGHFKLSRVHKSHWFVMMETFGFEFETEQALFNHYIKTLAAVVGSDEEAKKKIYFVSCGFPLGFGAVVSDYIADKIDDQPGVSSIFKDYAYKDRKHKLRGNFLV</sequence>
<protein>
    <recommendedName>
        <fullName evidence="2">MORF/ORRM1/DAG-like MORF domain-containing protein</fullName>
    </recommendedName>
</protein>
<evidence type="ECO:0000256" key="1">
    <source>
        <dbReference type="ARBA" id="ARBA00022946"/>
    </source>
</evidence>
<dbReference type="PANTHER" id="PTHR31346">
    <property type="entry name" value="MULTIPLE ORGANELLAR RNA EDITING FACTOR 2, CHLOROPLASTIC-RELATED-RELATED"/>
    <property type="match status" value="1"/>
</dbReference>
<dbReference type="PANTHER" id="PTHR31346:SF4">
    <property type="entry name" value="MULTIPLE ORGANELLAR RNA EDITING FACTOR 8, CHLOROPLASTIC_MITOCHONDRIAL"/>
    <property type="match status" value="1"/>
</dbReference>
<dbReference type="Pfam" id="PF21864">
    <property type="entry name" value="MORF_dom"/>
    <property type="match status" value="1"/>
</dbReference>
<dbReference type="GO" id="GO:0005739">
    <property type="term" value="C:mitochondrion"/>
    <property type="evidence" value="ECO:0007669"/>
    <property type="project" value="TreeGrafter"/>
</dbReference>
<evidence type="ECO:0000313" key="4">
    <source>
        <dbReference type="Proteomes" id="UP000230069"/>
    </source>
</evidence>
<evidence type="ECO:0000313" key="3">
    <source>
        <dbReference type="EMBL" id="PIA56708.1"/>
    </source>
</evidence>
<dbReference type="InterPro" id="IPR054059">
    <property type="entry name" value="MORF/ORRM1/DAG-like_MORF"/>
</dbReference>
<dbReference type="OrthoDB" id="4207594at2759"/>
<name>A0A2G5ELT3_AQUCA</name>
<dbReference type="InterPro" id="IPR039206">
    <property type="entry name" value="MORF/ORRM1/DAG-like"/>
</dbReference>